<dbReference type="SUPFAM" id="SSF52172">
    <property type="entry name" value="CheY-like"/>
    <property type="match status" value="1"/>
</dbReference>
<dbReference type="SMART" id="SM00448">
    <property type="entry name" value="REC"/>
    <property type="match status" value="1"/>
</dbReference>
<keyword evidence="1 3" id="KW-0597">Phosphoprotein</keyword>
<dbReference type="Pfam" id="PF00072">
    <property type="entry name" value="Response_reg"/>
    <property type="match status" value="1"/>
</dbReference>
<evidence type="ECO:0000259" key="4">
    <source>
        <dbReference type="PROSITE" id="PS50110"/>
    </source>
</evidence>
<evidence type="ECO:0000256" key="3">
    <source>
        <dbReference type="PROSITE-ProRule" id="PRU00169"/>
    </source>
</evidence>
<keyword evidence="2" id="KW-0902">Two-component regulatory system</keyword>
<dbReference type="EMBL" id="KV453841">
    <property type="protein sequence ID" value="ODV92903.1"/>
    <property type="molecule type" value="Genomic_DNA"/>
</dbReference>
<reference evidence="6" key="1">
    <citation type="submission" date="2016-02" db="EMBL/GenBank/DDBJ databases">
        <title>Comparative genomics of biotechnologically important yeasts.</title>
        <authorList>
            <consortium name="DOE Joint Genome Institute"/>
            <person name="Riley R."/>
            <person name="Haridas S."/>
            <person name="Wolfe K.H."/>
            <person name="Lopes M.R."/>
            <person name="Hittinger C.T."/>
            <person name="Goker M."/>
            <person name="Salamov A."/>
            <person name="Wisecaver J."/>
            <person name="Long T.M."/>
            <person name="Aerts A.L."/>
            <person name="Barry K."/>
            <person name="Choi C."/>
            <person name="Clum A."/>
            <person name="Coughlan A.Y."/>
            <person name="Deshpande S."/>
            <person name="Douglass A.P."/>
            <person name="Hanson S.J."/>
            <person name="Klenk H.-P."/>
            <person name="Labutti K."/>
            <person name="Lapidus A."/>
            <person name="Lindquist E."/>
            <person name="Lipzen A."/>
            <person name="Meier-Kolthoff J.P."/>
            <person name="Ohm R.A."/>
            <person name="Otillar R.P."/>
            <person name="Pangilinan J."/>
            <person name="Peng Y."/>
            <person name="Rokas A."/>
            <person name="Rosa C.A."/>
            <person name="Scheuner C."/>
            <person name="Sibirny A.A."/>
            <person name="Slot J.C."/>
            <person name="Stielow J.B."/>
            <person name="Sun H."/>
            <person name="Kurtzman C.P."/>
            <person name="Blackwell M."/>
            <person name="Jeffries T.W."/>
            <person name="Grigoriev I.V."/>
        </authorList>
    </citation>
    <scope>NUCLEOTIDE SEQUENCE [LARGE SCALE GENOMIC DNA]</scope>
    <source>
        <strain evidence="6">NRRL Y-17796</strain>
    </source>
</reference>
<proteinExistence type="predicted"/>
<protein>
    <recommendedName>
        <fullName evidence="4">Response regulatory domain-containing protein</fullName>
    </recommendedName>
</protein>
<keyword evidence="6" id="KW-1185">Reference proteome</keyword>
<feature type="modified residue" description="4-aspartylphosphate" evidence="3">
    <location>
        <position position="60"/>
    </location>
</feature>
<dbReference type="GO" id="GO:0000156">
    <property type="term" value="F:phosphorelay response regulator activity"/>
    <property type="evidence" value="ECO:0007669"/>
    <property type="project" value="UniProtKB-ARBA"/>
</dbReference>
<organism evidence="5 6">
    <name type="scientific">Tortispora caseinolytica NRRL Y-17796</name>
    <dbReference type="NCBI Taxonomy" id="767744"/>
    <lineage>
        <taxon>Eukaryota</taxon>
        <taxon>Fungi</taxon>
        <taxon>Dikarya</taxon>
        <taxon>Ascomycota</taxon>
        <taxon>Saccharomycotina</taxon>
        <taxon>Trigonopsidomycetes</taxon>
        <taxon>Trigonopsidales</taxon>
        <taxon>Trigonopsidaceae</taxon>
        <taxon>Tortispora</taxon>
    </lineage>
</organism>
<dbReference type="PROSITE" id="PS50110">
    <property type="entry name" value="RESPONSE_REGULATORY"/>
    <property type="match status" value="1"/>
</dbReference>
<dbReference type="PANTHER" id="PTHR43719:SF28">
    <property type="entry name" value="PEROXIDE STRESS-ACTIVATED HISTIDINE KINASE MAK1-RELATED"/>
    <property type="match status" value="1"/>
</dbReference>
<name>A0A1E4TMD0_9ASCO</name>
<evidence type="ECO:0000256" key="1">
    <source>
        <dbReference type="ARBA" id="ARBA00022553"/>
    </source>
</evidence>
<dbReference type="Proteomes" id="UP000095023">
    <property type="component" value="Unassembled WGS sequence"/>
</dbReference>
<feature type="non-terminal residue" evidence="5">
    <location>
        <position position="1"/>
    </location>
</feature>
<dbReference type="InterPro" id="IPR001789">
    <property type="entry name" value="Sig_transdc_resp-reg_receiver"/>
</dbReference>
<evidence type="ECO:0000313" key="6">
    <source>
        <dbReference type="Proteomes" id="UP000095023"/>
    </source>
</evidence>
<feature type="domain" description="Response regulatory" evidence="4">
    <location>
        <begin position="11"/>
        <end position="156"/>
    </location>
</feature>
<sequence>SLLDDVVPPINVLIVEDNVVNRKILEAFLSKRGIKYSSASDGKEAVETWRCGGFHLILMDIQLPVMSGIDASKEIRRLERVNNVGQSLTGAIMGNKDIPKEDRLDRDVFRSPVIIVALTASSLQSDKEEALAAGCNDFLTKPVSFTWLARKISEWGCMQALIDFDGWR</sequence>
<dbReference type="PANTHER" id="PTHR43719">
    <property type="entry name" value="TWO-COMPONENT HISTIDINE KINASE"/>
    <property type="match status" value="1"/>
</dbReference>
<dbReference type="InterPro" id="IPR011006">
    <property type="entry name" value="CheY-like_superfamily"/>
</dbReference>
<dbReference type="Gene3D" id="3.40.50.2300">
    <property type="match status" value="1"/>
</dbReference>
<dbReference type="FunFam" id="3.40.50.2300:FF:000146">
    <property type="entry name" value="Putative two-component response regulator SSK1p"/>
    <property type="match status" value="1"/>
</dbReference>
<feature type="non-terminal residue" evidence="5">
    <location>
        <position position="168"/>
    </location>
</feature>
<dbReference type="GO" id="GO:0006950">
    <property type="term" value="P:response to stress"/>
    <property type="evidence" value="ECO:0007669"/>
    <property type="project" value="UniProtKB-ARBA"/>
</dbReference>
<evidence type="ECO:0000256" key="2">
    <source>
        <dbReference type="ARBA" id="ARBA00023012"/>
    </source>
</evidence>
<dbReference type="OrthoDB" id="21225at2759"/>
<evidence type="ECO:0000313" key="5">
    <source>
        <dbReference type="EMBL" id="ODV92903.1"/>
    </source>
</evidence>
<gene>
    <name evidence="5" type="ORF">CANCADRAFT_15907</name>
</gene>
<dbReference type="InterPro" id="IPR050956">
    <property type="entry name" value="2C_system_His_kinase"/>
</dbReference>
<dbReference type="AlphaFoldDB" id="A0A1E4TMD0"/>
<accession>A0A1E4TMD0</accession>
<dbReference type="CDD" id="cd17546">
    <property type="entry name" value="REC_hyHK_CKI1_RcsC-like"/>
    <property type="match status" value="1"/>
</dbReference>